<gene>
    <name evidence="2" type="ORF">STH12_01482</name>
</gene>
<reference evidence="3" key="1">
    <citation type="submission" date="2017-03" db="EMBL/GenBank/DDBJ databases">
        <title>Full genome sequence of a non-lethal Shewanella isolate that potentiates virulence of Vibio parahaemolyticus causing acute hepatopancreatic necrosis disease (AHPND) in shrimp.</title>
        <authorList>
            <person name="Prachumwat A."/>
            <person name="Sritunyalucksana K."/>
        </authorList>
    </citation>
    <scope>NUCLEOTIDE SEQUENCE [LARGE SCALE GENOMIC DNA]</scope>
    <source>
        <strain evidence="3">TH2012</strain>
    </source>
</reference>
<keyword evidence="3" id="KW-1185">Reference proteome</keyword>
<dbReference type="Pfam" id="PF11205">
    <property type="entry name" value="DUF2987"/>
    <property type="match status" value="1"/>
</dbReference>
<dbReference type="InterPro" id="IPR021370">
    <property type="entry name" value="DUF2987"/>
</dbReference>
<organism evidence="2 3">
    <name type="scientific">Shewanella khirikhana</name>
    <dbReference type="NCBI Taxonomy" id="1965282"/>
    <lineage>
        <taxon>Bacteria</taxon>
        <taxon>Pseudomonadati</taxon>
        <taxon>Pseudomonadota</taxon>
        <taxon>Gammaproteobacteria</taxon>
        <taxon>Alteromonadales</taxon>
        <taxon>Shewanellaceae</taxon>
        <taxon>Shewanella</taxon>
    </lineage>
</organism>
<name>A0ABM7D9V1_9GAMM</name>
<evidence type="ECO:0000313" key="3">
    <source>
        <dbReference type="Proteomes" id="UP000278437"/>
    </source>
</evidence>
<evidence type="ECO:0008006" key="4">
    <source>
        <dbReference type="Google" id="ProtNLM"/>
    </source>
</evidence>
<evidence type="ECO:0000256" key="1">
    <source>
        <dbReference type="SAM" id="SignalP"/>
    </source>
</evidence>
<feature type="signal peptide" evidence="1">
    <location>
        <begin position="1"/>
        <end position="22"/>
    </location>
</feature>
<protein>
    <recommendedName>
        <fullName evidence="4">DUF2987 domain-containing protein</fullName>
    </recommendedName>
</protein>
<accession>A0ABM7D9V1</accession>
<dbReference type="EMBL" id="CP020373">
    <property type="protein sequence ID" value="AZQ10601.1"/>
    <property type="molecule type" value="Genomic_DNA"/>
</dbReference>
<feature type="chain" id="PRO_5045828252" description="DUF2987 domain-containing protein" evidence="1">
    <location>
        <begin position="23"/>
        <end position="212"/>
    </location>
</feature>
<dbReference type="RefSeq" id="WP_164551161.1">
    <property type="nucleotide sequence ID" value="NZ_CP020373.1"/>
</dbReference>
<proteinExistence type="predicted"/>
<sequence>MMKRTIKLCLLSSLLLSMPGFAGKVSLEYAGFHDRLKVVNRGEYPRVELTFSVPQTEGCKIVSGEITTETKRFPLTFTEDQRLYIPFDDELKTMRALVELETQGDAEGCGLALQIRERVPKAAYTAADLSALKQEMDDLQAALQGFPMKYFAKPADGIRFVFDEAETTVSRNGIESVVNGEFILGSNEIDATETLKFSKAAAVVSPWFNRAQ</sequence>
<dbReference type="Proteomes" id="UP000278437">
    <property type="component" value="Chromosome"/>
</dbReference>
<evidence type="ECO:0000313" key="2">
    <source>
        <dbReference type="EMBL" id="AZQ10601.1"/>
    </source>
</evidence>
<keyword evidence="1" id="KW-0732">Signal</keyword>